<dbReference type="PROSITE" id="PS50011">
    <property type="entry name" value="PROTEIN_KINASE_DOM"/>
    <property type="match status" value="1"/>
</dbReference>
<gene>
    <name evidence="3" type="ORF">CVT24_001972</name>
</gene>
<dbReference type="GO" id="GO:0005524">
    <property type="term" value="F:ATP binding"/>
    <property type="evidence" value="ECO:0007669"/>
    <property type="project" value="InterPro"/>
</dbReference>
<accession>A0A409YHN8</accession>
<comment type="caution">
    <text evidence="3">The sequence shown here is derived from an EMBL/GenBank/DDBJ whole genome shotgun (WGS) entry which is preliminary data.</text>
</comment>
<feature type="domain" description="Protein kinase" evidence="2">
    <location>
        <begin position="428"/>
        <end position="647"/>
    </location>
</feature>
<evidence type="ECO:0000313" key="4">
    <source>
        <dbReference type="Proteomes" id="UP000284842"/>
    </source>
</evidence>
<dbReference type="InParanoid" id="A0A409YHN8"/>
<feature type="region of interest" description="Disordered" evidence="1">
    <location>
        <begin position="378"/>
        <end position="418"/>
    </location>
</feature>
<feature type="compositionally biased region" description="Basic and acidic residues" evidence="1">
    <location>
        <begin position="400"/>
        <end position="418"/>
    </location>
</feature>
<protein>
    <recommendedName>
        <fullName evidence="2">Protein kinase domain-containing protein</fullName>
    </recommendedName>
</protein>
<organism evidence="3 4">
    <name type="scientific">Panaeolus cyanescens</name>
    <dbReference type="NCBI Taxonomy" id="181874"/>
    <lineage>
        <taxon>Eukaryota</taxon>
        <taxon>Fungi</taxon>
        <taxon>Dikarya</taxon>
        <taxon>Basidiomycota</taxon>
        <taxon>Agaricomycotina</taxon>
        <taxon>Agaricomycetes</taxon>
        <taxon>Agaricomycetidae</taxon>
        <taxon>Agaricales</taxon>
        <taxon>Agaricineae</taxon>
        <taxon>Galeropsidaceae</taxon>
        <taxon>Panaeolus</taxon>
    </lineage>
</organism>
<dbReference type="OrthoDB" id="2523927at2759"/>
<dbReference type="GO" id="GO:0004672">
    <property type="term" value="F:protein kinase activity"/>
    <property type="evidence" value="ECO:0007669"/>
    <property type="project" value="InterPro"/>
</dbReference>
<dbReference type="SUPFAM" id="SSF56112">
    <property type="entry name" value="Protein kinase-like (PK-like)"/>
    <property type="match status" value="1"/>
</dbReference>
<evidence type="ECO:0000259" key="2">
    <source>
        <dbReference type="PROSITE" id="PS50011"/>
    </source>
</evidence>
<sequence length="647" mass="73006">MHPKDWVNLLDIPDGAYKDHLKELLSPQKDASFYLLKCRSCSDSVACPPLLIQDPHVSQEISLRHVHHVPSLLEDLRHEFYLQLAQYLSTQGIPDVESECVPSALEFPGEVRYFRDMFMVYETRVGDLGLRYSSHMHLMPGTGIWISPFEYAASVNRQPFIDAFTIVPSGDELQLPIPDFGLGEEAARLIDASVAEKLVAARRELNGIAILIFYPPTDDGETVVDRLIEPGFKYTIPSADSHYLPSTTSTSFLLSDWPTSFWARYVDQLDVPSPTSPTRRAKNYHSKTIWIPGPPDEQPSQEEYTPVVPHYVQRAWNAAAEDDATFLLISCGTKERIGIRHRATNTLFLSDVIRPEDDDYIITQVAFYSALTRDFLAREPPPKPSAKRKRSPVDLSGPDEDPRSPKPRGKFDKKSTDQTFDKEMANRSVVLLTFDMGINRSVAPSTFLRERASCAPLSTSESFVQQQGPKGVNEYEIYRKLAMDGVSECILKMYGLFKDVEFGTTMLVMQDGGITLEKREQIRLNLSKPPTLNLLRITDDEYAALRRAILAVNGTGILHSDIKANNILIGDDGQPYIIDFGHAVVRKYGKFVAENTTDDPPWSTIDPQRLEMVEASISKLPEGVRSYDLQTIEDIYIGRHTTDRRYP</sequence>
<evidence type="ECO:0000256" key="1">
    <source>
        <dbReference type="SAM" id="MobiDB-lite"/>
    </source>
</evidence>
<proteinExistence type="predicted"/>
<dbReference type="PROSITE" id="PS00108">
    <property type="entry name" value="PROTEIN_KINASE_ST"/>
    <property type="match status" value="1"/>
</dbReference>
<name>A0A409YHN8_9AGAR</name>
<dbReference type="Gene3D" id="1.10.510.10">
    <property type="entry name" value="Transferase(Phosphotransferase) domain 1"/>
    <property type="match status" value="1"/>
</dbReference>
<reference evidence="3 4" key="1">
    <citation type="journal article" date="2018" name="Evol. Lett.">
        <title>Horizontal gene cluster transfer increased hallucinogenic mushroom diversity.</title>
        <authorList>
            <person name="Reynolds H.T."/>
            <person name="Vijayakumar V."/>
            <person name="Gluck-Thaler E."/>
            <person name="Korotkin H.B."/>
            <person name="Matheny P.B."/>
            <person name="Slot J.C."/>
        </authorList>
    </citation>
    <scope>NUCLEOTIDE SEQUENCE [LARGE SCALE GENOMIC DNA]</scope>
    <source>
        <strain evidence="3 4">2629</strain>
    </source>
</reference>
<dbReference type="STRING" id="181874.A0A409YHN8"/>
<dbReference type="EMBL" id="NHTK01001167">
    <property type="protein sequence ID" value="PPR02506.1"/>
    <property type="molecule type" value="Genomic_DNA"/>
</dbReference>
<keyword evidence="4" id="KW-1185">Reference proteome</keyword>
<dbReference type="InterPro" id="IPR008271">
    <property type="entry name" value="Ser/Thr_kinase_AS"/>
</dbReference>
<dbReference type="InterPro" id="IPR011009">
    <property type="entry name" value="Kinase-like_dom_sf"/>
</dbReference>
<dbReference type="AlphaFoldDB" id="A0A409YHN8"/>
<dbReference type="InterPro" id="IPR000719">
    <property type="entry name" value="Prot_kinase_dom"/>
</dbReference>
<evidence type="ECO:0000313" key="3">
    <source>
        <dbReference type="EMBL" id="PPR02506.1"/>
    </source>
</evidence>
<dbReference type="Proteomes" id="UP000284842">
    <property type="component" value="Unassembled WGS sequence"/>
</dbReference>